<evidence type="ECO:0000313" key="1">
    <source>
        <dbReference type="EMBL" id="SFW18763.1"/>
    </source>
</evidence>
<protein>
    <submittedName>
        <fullName evidence="1">Uncharacterized protein</fullName>
    </submittedName>
</protein>
<name>A0A1K1M6N2_9FLAO</name>
<reference evidence="1 2" key="1">
    <citation type="submission" date="2016-11" db="EMBL/GenBank/DDBJ databases">
        <authorList>
            <person name="Jaros S."/>
            <person name="Januszkiewicz K."/>
            <person name="Wedrychowicz H."/>
        </authorList>
    </citation>
    <scope>NUCLEOTIDE SEQUENCE [LARGE SCALE GENOMIC DNA]</scope>
    <source>
        <strain evidence="1 2">CGMCC 1.12145</strain>
    </source>
</reference>
<sequence length="56" mass="6745">MDYVITLPEQEKRRIERQVRHTDLMPQDMGEAVRELTKVTAIRKAIKIIKLKNRKR</sequence>
<accession>A0A1K1M6N2</accession>
<proteinExistence type="predicted"/>
<dbReference type="AlphaFoldDB" id="A0A1K1M6N2"/>
<gene>
    <name evidence="1" type="ORF">SAMN02927921_00426</name>
</gene>
<dbReference type="EMBL" id="FPJE01000002">
    <property type="protein sequence ID" value="SFW18763.1"/>
    <property type="molecule type" value="Genomic_DNA"/>
</dbReference>
<dbReference type="STRING" id="1150368.SAMN02927921_00426"/>
<dbReference type="RefSeq" id="WP_175545724.1">
    <property type="nucleotide sequence ID" value="NZ_FPJE01000002.1"/>
</dbReference>
<keyword evidence="2" id="KW-1185">Reference proteome</keyword>
<evidence type="ECO:0000313" key="2">
    <source>
        <dbReference type="Proteomes" id="UP000182248"/>
    </source>
</evidence>
<dbReference type="Proteomes" id="UP000182248">
    <property type="component" value="Unassembled WGS sequence"/>
</dbReference>
<organism evidence="1 2">
    <name type="scientific">Sinomicrobium oceani</name>
    <dbReference type="NCBI Taxonomy" id="1150368"/>
    <lineage>
        <taxon>Bacteria</taxon>
        <taxon>Pseudomonadati</taxon>
        <taxon>Bacteroidota</taxon>
        <taxon>Flavobacteriia</taxon>
        <taxon>Flavobacteriales</taxon>
        <taxon>Flavobacteriaceae</taxon>
        <taxon>Sinomicrobium</taxon>
    </lineage>
</organism>